<evidence type="ECO:0000313" key="2">
    <source>
        <dbReference type="Proteomes" id="UP000827872"/>
    </source>
</evidence>
<protein>
    <submittedName>
        <fullName evidence="1">Uncharacterized protein</fullName>
    </submittedName>
</protein>
<gene>
    <name evidence="1" type="ORF">K3G42_012837</name>
</gene>
<sequence>MANGSGEPPGPEPSVPLPCPPATAGGSAESSAPPAVPSVSSASSWAMSSPASRVLALSSLTSWVLAPSSLLRPAGGRDPGLAEAGNMWEQVLRIPFLLEIINAIPFIITIFWPSLRNLFIPVFLNCWLAKHALENMIVSVTKQ</sequence>
<name>A0ACB8F3M8_9SAUR</name>
<evidence type="ECO:0000313" key="1">
    <source>
        <dbReference type="EMBL" id="KAH7999494.1"/>
    </source>
</evidence>
<dbReference type="Proteomes" id="UP000827872">
    <property type="component" value="Linkage Group LG05"/>
</dbReference>
<proteinExistence type="predicted"/>
<dbReference type="EMBL" id="CM037618">
    <property type="protein sequence ID" value="KAH7999494.1"/>
    <property type="molecule type" value="Genomic_DNA"/>
</dbReference>
<accession>A0ACB8F3M8</accession>
<keyword evidence="2" id="KW-1185">Reference proteome</keyword>
<reference evidence="1" key="1">
    <citation type="submission" date="2021-08" db="EMBL/GenBank/DDBJ databases">
        <title>The first chromosome-level gecko genome reveals the dynamic sex chromosomes of Neotropical dwarf geckos (Sphaerodactylidae: Sphaerodactylus).</title>
        <authorList>
            <person name="Pinto B.J."/>
            <person name="Keating S.E."/>
            <person name="Gamble T."/>
        </authorList>
    </citation>
    <scope>NUCLEOTIDE SEQUENCE</scope>
    <source>
        <strain evidence="1">TG3544</strain>
    </source>
</reference>
<comment type="caution">
    <text evidence="1">The sequence shown here is derived from an EMBL/GenBank/DDBJ whole genome shotgun (WGS) entry which is preliminary data.</text>
</comment>
<organism evidence="1 2">
    <name type="scientific">Sphaerodactylus townsendi</name>
    <dbReference type="NCBI Taxonomy" id="933632"/>
    <lineage>
        <taxon>Eukaryota</taxon>
        <taxon>Metazoa</taxon>
        <taxon>Chordata</taxon>
        <taxon>Craniata</taxon>
        <taxon>Vertebrata</taxon>
        <taxon>Euteleostomi</taxon>
        <taxon>Lepidosauria</taxon>
        <taxon>Squamata</taxon>
        <taxon>Bifurcata</taxon>
        <taxon>Gekkota</taxon>
        <taxon>Sphaerodactylidae</taxon>
        <taxon>Sphaerodactylus</taxon>
    </lineage>
</organism>